<dbReference type="PaxDb" id="584708-Apau_2016"/>
<dbReference type="NCBIfam" id="NF003454">
    <property type="entry name" value="PRK05035.1"/>
    <property type="match status" value="1"/>
</dbReference>
<name>E3CX81_9BACT</name>
<dbReference type="GO" id="GO:0046872">
    <property type="term" value="F:metal ion binding"/>
    <property type="evidence" value="ECO:0007669"/>
    <property type="project" value="UniProtKB-KW"/>
</dbReference>
<dbReference type="Pfam" id="PF13375">
    <property type="entry name" value="RnfC_N"/>
    <property type="match status" value="1"/>
</dbReference>
<dbReference type="PANTHER" id="PTHR43034">
    <property type="entry name" value="ION-TRANSLOCATING OXIDOREDUCTASE COMPLEX SUBUNIT C"/>
    <property type="match status" value="1"/>
</dbReference>
<evidence type="ECO:0000259" key="9">
    <source>
        <dbReference type="PROSITE" id="PS51379"/>
    </source>
</evidence>
<dbReference type="InterPro" id="IPR037225">
    <property type="entry name" value="Nuo51_FMN-bd_sf"/>
</dbReference>
<feature type="binding site" evidence="8">
    <location>
        <position position="371"/>
    </location>
    <ligand>
        <name>[4Fe-4S] cluster</name>
        <dbReference type="ChEBI" id="CHEBI:49883"/>
        <label>1</label>
    </ligand>
</feature>
<dbReference type="GO" id="GO:0009055">
    <property type="term" value="F:electron transfer activity"/>
    <property type="evidence" value="ECO:0007669"/>
    <property type="project" value="InterPro"/>
</dbReference>
<evidence type="ECO:0000256" key="7">
    <source>
        <dbReference type="ARBA" id="ARBA00023014"/>
    </source>
</evidence>
<dbReference type="InterPro" id="IPR026902">
    <property type="entry name" value="RnfC_N"/>
</dbReference>
<feature type="binding site" evidence="8">
    <location>
        <position position="378"/>
    </location>
    <ligand>
        <name>[4Fe-4S] cluster</name>
        <dbReference type="ChEBI" id="CHEBI:49883"/>
        <label>2</label>
    </ligand>
</feature>
<evidence type="ECO:0000256" key="6">
    <source>
        <dbReference type="ARBA" id="ARBA00023004"/>
    </source>
</evidence>
<comment type="similarity">
    <text evidence="8">Belongs to the 4Fe4S bacterial-type ferredoxin family. RnfC subfamily.</text>
</comment>
<dbReference type="Pfam" id="PF10531">
    <property type="entry name" value="SLBB"/>
    <property type="match status" value="1"/>
</dbReference>
<dbReference type="eggNOG" id="COG4656">
    <property type="taxonomic scope" value="Bacteria"/>
</dbReference>
<dbReference type="GO" id="GO:0051539">
    <property type="term" value="F:4 iron, 4 sulfur cluster binding"/>
    <property type="evidence" value="ECO:0007669"/>
    <property type="project" value="UniProtKB-KW"/>
</dbReference>
<comment type="function">
    <text evidence="8">Part of a membrane-bound complex that couples electron transfer with translocation of ions across the membrane.</text>
</comment>
<keyword evidence="8" id="KW-1278">Translocase</keyword>
<dbReference type="RefSeq" id="WP_006301666.1">
    <property type="nucleotide sequence ID" value="NZ_CM001022.1"/>
</dbReference>
<gene>
    <name evidence="8" type="primary">rnfC</name>
    <name evidence="10" type="ORF">Apau_2016</name>
</gene>
<evidence type="ECO:0000256" key="5">
    <source>
        <dbReference type="ARBA" id="ARBA00022982"/>
    </source>
</evidence>
<dbReference type="STRING" id="584708.Apau_2016"/>
<dbReference type="InterPro" id="IPR010208">
    <property type="entry name" value="Ion_transpt_RnfC/RsxC"/>
</dbReference>
<keyword evidence="8" id="KW-0472">Membrane</keyword>
<proteinExistence type="inferred from homology"/>
<dbReference type="Pfam" id="PF01512">
    <property type="entry name" value="Complex1_51K"/>
    <property type="match status" value="1"/>
</dbReference>
<evidence type="ECO:0000256" key="2">
    <source>
        <dbReference type="ARBA" id="ARBA00022485"/>
    </source>
</evidence>
<keyword evidence="7 8" id="KW-0411">Iron-sulfur</keyword>
<feature type="domain" description="4Fe-4S ferredoxin-type" evidence="9">
    <location>
        <begin position="358"/>
        <end position="388"/>
    </location>
</feature>
<dbReference type="GO" id="GO:0022900">
    <property type="term" value="P:electron transport chain"/>
    <property type="evidence" value="ECO:0007669"/>
    <property type="project" value="UniProtKB-UniRule"/>
</dbReference>
<feature type="binding site" evidence="8">
    <location>
        <position position="374"/>
    </location>
    <ligand>
        <name>[4Fe-4S] cluster</name>
        <dbReference type="ChEBI" id="CHEBI:49883"/>
        <label>1</label>
    </ligand>
</feature>
<dbReference type="EMBL" id="CM001022">
    <property type="protein sequence ID" value="EFQ24428.1"/>
    <property type="molecule type" value="Genomic_DNA"/>
</dbReference>
<dbReference type="InterPro" id="IPR017900">
    <property type="entry name" value="4Fe4S_Fe_S_CS"/>
</dbReference>
<feature type="binding site" evidence="8">
    <location>
        <position position="368"/>
    </location>
    <ligand>
        <name>[4Fe-4S] cluster</name>
        <dbReference type="ChEBI" id="CHEBI:49883"/>
        <label>1</label>
    </ligand>
</feature>
<evidence type="ECO:0000313" key="10">
    <source>
        <dbReference type="EMBL" id="EFQ24428.1"/>
    </source>
</evidence>
<dbReference type="EC" id="7.-.-.-" evidence="8"/>
<sequence>MPFPTFKKGAHPPHRKSATECKPIESLLPTRELVYPMVQHIGAPCVPLVKRGDRVLVGQKIGEAEAFVSAPIHASVSGTVRDVAPRLAISGNLELSVVVENDGLYEQDPSIHPRDNVSLLDPGEIRRIVREAGIVGMGGACFPTAVKLSPPPDKVIRHVIVNGAECEPYLTCDDRLMVEEADHILEGLRIVLSLFPGGVKGHIAVEDNKPEAIETLGRVVTGQAHIEVFPVRTKYPQGAEKMMIYALTGQEVPCGGLPADVGCLMLNVRTVHQIWNAVVLGRPVTDRIVTVSGNAIREPKNLHVRLGTSVLDLVDGAGGFRAEPAKVLAGGPLMGVALSTLDVPVVKGTSGLLAFTEGAAMTPPESACIRCGKCVEVCPMGLLPFALNAAVIRRDYDAFEAQGGMNCLECGCCAYACPSKRHLTQACRDGKRTVAARRRKGAA</sequence>
<dbReference type="HOGENOM" id="CLU_010808_6_0_0"/>
<dbReference type="Gene3D" id="3.40.50.11540">
    <property type="entry name" value="NADH-ubiquinone oxidoreductase 51kDa subunit"/>
    <property type="match status" value="1"/>
</dbReference>
<keyword evidence="3 8" id="KW-0479">Metal-binding</keyword>
<accession>E3CX81</accession>
<dbReference type="PANTHER" id="PTHR43034:SF2">
    <property type="entry name" value="ION-TRANSLOCATING OXIDOREDUCTASE COMPLEX SUBUNIT C"/>
    <property type="match status" value="1"/>
</dbReference>
<evidence type="ECO:0000256" key="1">
    <source>
        <dbReference type="ARBA" id="ARBA00022448"/>
    </source>
</evidence>
<dbReference type="Pfam" id="PF12838">
    <property type="entry name" value="Fer4_7"/>
    <property type="match status" value="1"/>
</dbReference>
<dbReference type="InterPro" id="IPR011538">
    <property type="entry name" value="Nuo51_FMN-bd"/>
</dbReference>
<dbReference type="PROSITE" id="PS51379">
    <property type="entry name" value="4FE4S_FER_2"/>
    <property type="match status" value="1"/>
</dbReference>
<keyword evidence="2 8" id="KW-0004">4Fe-4S</keyword>
<dbReference type="OrthoDB" id="9767754at2"/>
<dbReference type="InterPro" id="IPR017896">
    <property type="entry name" value="4Fe4S_Fe-S-bd"/>
</dbReference>
<keyword evidence="4 8" id="KW-0677">Repeat</keyword>
<keyword evidence="8" id="KW-1003">Cell membrane</keyword>
<dbReference type="AlphaFoldDB" id="E3CX81"/>
<dbReference type="HAMAP" id="MF_00461">
    <property type="entry name" value="RsxC_RnfC"/>
    <property type="match status" value="1"/>
</dbReference>
<comment type="subcellular location">
    <subcellularLocation>
        <location evidence="8">Cell membrane</location>
        <topology evidence="8">Peripheral membrane protein</topology>
    </subcellularLocation>
</comment>
<feature type="binding site" evidence="8">
    <location>
        <position position="417"/>
    </location>
    <ligand>
        <name>[4Fe-4S] cluster</name>
        <dbReference type="ChEBI" id="CHEBI:49883"/>
        <label>1</label>
    </ligand>
</feature>
<keyword evidence="11" id="KW-1185">Reference proteome</keyword>
<dbReference type="GO" id="GO:0005886">
    <property type="term" value="C:plasma membrane"/>
    <property type="evidence" value="ECO:0007669"/>
    <property type="project" value="UniProtKB-SubCell"/>
</dbReference>
<evidence type="ECO:0000256" key="8">
    <source>
        <dbReference type="HAMAP-Rule" id="MF_00461"/>
    </source>
</evidence>
<dbReference type="Gene3D" id="3.30.70.20">
    <property type="match status" value="1"/>
</dbReference>
<organism evidence="10 11">
    <name type="scientific">Aminomonas paucivorans DSM 12260</name>
    <dbReference type="NCBI Taxonomy" id="584708"/>
    <lineage>
        <taxon>Bacteria</taxon>
        <taxon>Thermotogati</taxon>
        <taxon>Synergistota</taxon>
        <taxon>Synergistia</taxon>
        <taxon>Synergistales</taxon>
        <taxon>Synergistaceae</taxon>
        <taxon>Aminomonas</taxon>
    </lineage>
</organism>
<keyword evidence="1 8" id="KW-0813">Transport</keyword>
<dbReference type="NCBIfam" id="TIGR01945">
    <property type="entry name" value="rnfC"/>
    <property type="match status" value="1"/>
</dbReference>
<evidence type="ECO:0000313" key="11">
    <source>
        <dbReference type="Proteomes" id="UP000005096"/>
    </source>
</evidence>
<dbReference type="SUPFAM" id="SSF46548">
    <property type="entry name" value="alpha-helical ferredoxin"/>
    <property type="match status" value="1"/>
</dbReference>
<dbReference type="Proteomes" id="UP000005096">
    <property type="component" value="Chromosome"/>
</dbReference>
<evidence type="ECO:0000256" key="4">
    <source>
        <dbReference type="ARBA" id="ARBA00022737"/>
    </source>
</evidence>
<feature type="binding site" evidence="8">
    <location>
        <position position="410"/>
    </location>
    <ligand>
        <name>[4Fe-4S] cluster</name>
        <dbReference type="ChEBI" id="CHEBI:49883"/>
        <label>2</label>
    </ligand>
</feature>
<feature type="binding site" evidence="8">
    <location>
        <position position="413"/>
    </location>
    <ligand>
        <name>[4Fe-4S] cluster</name>
        <dbReference type="ChEBI" id="CHEBI:49883"/>
        <label>2</label>
    </ligand>
</feature>
<dbReference type="SUPFAM" id="SSF142019">
    <property type="entry name" value="Nqo1 FMN-binding domain-like"/>
    <property type="match status" value="1"/>
</dbReference>
<reference evidence="10 11" key="1">
    <citation type="journal article" date="2010" name="Stand. Genomic Sci.">
        <title>Non-contiguous finished genome sequence of Aminomonas paucivorans type strain (GLU-3).</title>
        <authorList>
            <person name="Pitluck S."/>
            <person name="Yasawong M."/>
            <person name="Held B."/>
            <person name="Lapidus A."/>
            <person name="Nolan M."/>
            <person name="Copeland A."/>
            <person name="Lucas S."/>
            <person name="Del Rio T.G."/>
            <person name="Tice H."/>
            <person name="Cheng J.F."/>
            <person name="Chertkov O."/>
            <person name="Goodwin L."/>
            <person name="Tapia R."/>
            <person name="Han C."/>
            <person name="Liolios K."/>
            <person name="Ivanova N."/>
            <person name="Mavromatis K."/>
            <person name="Ovchinnikova G."/>
            <person name="Pati A."/>
            <person name="Chen A."/>
            <person name="Palaniappan K."/>
            <person name="Land M."/>
            <person name="Hauser L."/>
            <person name="Chang Y.J."/>
            <person name="Jeffries C.D."/>
            <person name="Pukall R."/>
            <person name="Spring S."/>
            <person name="Rohde M."/>
            <person name="Sikorski J."/>
            <person name="Goker M."/>
            <person name="Woyke T."/>
            <person name="Bristow J."/>
            <person name="Eisen J.A."/>
            <person name="Markowitz V."/>
            <person name="Hugenholtz P."/>
            <person name="Kyrpides N.C."/>
            <person name="Klenk H.P."/>
        </authorList>
    </citation>
    <scope>NUCLEOTIDE SEQUENCE [LARGE SCALE GENOMIC DNA]</scope>
    <source>
        <strain evidence="10 11">DSM 12260</strain>
    </source>
</reference>
<comment type="subunit">
    <text evidence="8">The complex is composed of six subunits: RnfA, RnfB, RnfC, RnfD, RnfE and RnfG.</text>
</comment>
<feature type="binding site" evidence="8">
    <location>
        <position position="407"/>
    </location>
    <ligand>
        <name>[4Fe-4S] cluster</name>
        <dbReference type="ChEBI" id="CHEBI:49883"/>
        <label>2</label>
    </ligand>
</feature>
<protein>
    <recommendedName>
        <fullName evidence="8">Ion-translocating oxidoreductase complex subunit C</fullName>
        <ecNumber evidence="8">7.-.-.-</ecNumber>
    </recommendedName>
    <alternativeName>
        <fullName evidence="8">Rnf electron transport complex subunit C</fullName>
    </alternativeName>
</protein>
<dbReference type="PROSITE" id="PS00198">
    <property type="entry name" value="4FE4S_FER_1"/>
    <property type="match status" value="2"/>
</dbReference>
<keyword evidence="5 8" id="KW-0249">Electron transport</keyword>
<evidence type="ECO:0000256" key="3">
    <source>
        <dbReference type="ARBA" id="ARBA00022723"/>
    </source>
</evidence>
<keyword evidence="6 8" id="KW-0408">Iron</keyword>
<comment type="cofactor">
    <cofactor evidence="8">
        <name>[4Fe-4S] cluster</name>
        <dbReference type="ChEBI" id="CHEBI:49883"/>
    </cofactor>
    <text evidence="8">Binds 2 [4Fe-4S] clusters per subunit.</text>
</comment>
<dbReference type="InterPro" id="IPR019554">
    <property type="entry name" value="Soluble_ligand-bd"/>
</dbReference>